<feature type="compositionally biased region" description="Polar residues" evidence="6">
    <location>
        <begin position="86"/>
        <end position="96"/>
    </location>
</feature>
<evidence type="ECO:0000256" key="5">
    <source>
        <dbReference type="ARBA" id="ARBA00023242"/>
    </source>
</evidence>
<dbReference type="RefSeq" id="XP_015871490.3">
    <property type="nucleotide sequence ID" value="XM_016016004.4"/>
</dbReference>
<dbReference type="SMART" id="SM00338">
    <property type="entry name" value="BRLZ"/>
    <property type="match status" value="1"/>
</dbReference>
<dbReference type="PROSITE" id="PS50217">
    <property type="entry name" value="BZIP"/>
    <property type="match status" value="1"/>
</dbReference>
<dbReference type="KEGG" id="zju:107408598"/>
<reference evidence="8" key="1">
    <citation type="submission" date="2025-05" db="UniProtKB">
        <authorList>
            <consortium name="RefSeq"/>
        </authorList>
    </citation>
    <scope>NUCLEOTIDE SEQUENCE [LARGE SCALE GENOMIC DNA]</scope>
</reference>
<gene>
    <name evidence="9" type="primary">LOC107408598</name>
</gene>
<dbReference type="FunFam" id="1.20.5.170:FF:000020">
    <property type="entry name" value="BZIP transcription factor"/>
    <property type="match status" value="1"/>
</dbReference>
<dbReference type="GO" id="GO:0046983">
    <property type="term" value="F:protein dimerization activity"/>
    <property type="evidence" value="ECO:0007669"/>
    <property type="project" value="UniProtKB-ARBA"/>
</dbReference>
<dbReference type="PANTHER" id="PTHR46324:SF7">
    <property type="entry name" value="BASIC LEUCINE-ZIPPER 75"/>
    <property type="match status" value="1"/>
</dbReference>
<protein>
    <submittedName>
        <fullName evidence="9">Light-inducible protein CPRF2</fullName>
    </submittedName>
</protein>
<dbReference type="InterPro" id="IPR044521">
    <property type="entry name" value="AtbZIP8/43"/>
</dbReference>
<dbReference type="PANTHER" id="PTHR46324">
    <property type="entry name" value="BASIC LEUCINE ZIPPER 43-RELATED"/>
    <property type="match status" value="1"/>
</dbReference>
<dbReference type="InterPro" id="IPR004827">
    <property type="entry name" value="bZIP"/>
</dbReference>
<evidence type="ECO:0000256" key="2">
    <source>
        <dbReference type="ARBA" id="ARBA00023015"/>
    </source>
</evidence>
<dbReference type="SUPFAM" id="SSF57959">
    <property type="entry name" value="Leucine zipper domain"/>
    <property type="match status" value="1"/>
</dbReference>
<evidence type="ECO:0000313" key="9">
    <source>
        <dbReference type="RefSeq" id="XP_015871490.3"/>
    </source>
</evidence>
<keyword evidence="8" id="KW-1185">Reference proteome</keyword>
<comment type="subcellular location">
    <subcellularLocation>
        <location evidence="1">Nucleus</location>
    </subcellularLocation>
</comment>
<dbReference type="FunCoup" id="A0A6P3Z8V5">
    <property type="interactions" value="16"/>
</dbReference>
<feature type="region of interest" description="Disordered" evidence="6">
    <location>
        <begin position="86"/>
        <end position="108"/>
    </location>
</feature>
<evidence type="ECO:0000256" key="3">
    <source>
        <dbReference type="ARBA" id="ARBA00023125"/>
    </source>
</evidence>
<keyword evidence="2" id="KW-0805">Transcription regulation</keyword>
<dbReference type="AlphaFoldDB" id="A0A6P3Z8V5"/>
<dbReference type="PROSITE" id="PS00036">
    <property type="entry name" value="BZIP_BASIC"/>
    <property type="match status" value="1"/>
</dbReference>
<feature type="compositionally biased region" description="Basic and acidic residues" evidence="6">
    <location>
        <begin position="97"/>
        <end position="107"/>
    </location>
</feature>
<organism evidence="8 9">
    <name type="scientific">Ziziphus jujuba</name>
    <name type="common">Chinese jujube</name>
    <name type="synonym">Ziziphus sativa</name>
    <dbReference type="NCBI Taxonomy" id="326968"/>
    <lineage>
        <taxon>Eukaryota</taxon>
        <taxon>Viridiplantae</taxon>
        <taxon>Streptophyta</taxon>
        <taxon>Embryophyta</taxon>
        <taxon>Tracheophyta</taxon>
        <taxon>Spermatophyta</taxon>
        <taxon>Magnoliopsida</taxon>
        <taxon>eudicotyledons</taxon>
        <taxon>Gunneridae</taxon>
        <taxon>Pentapetalae</taxon>
        <taxon>rosids</taxon>
        <taxon>fabids</taxon>
        <taxon>Rosales</taxon>
        <taxon>Rhamnaceae</taxon>
        <taxon>Paliureae</taxon>
        <taxon>Ziziphus</taxon>
    </lineage>
</organism>
<name>A0A6P3Z8V5_ZIZJJ</name>
<keyword evidence="3" id="KW-0238">DNA-binding</keyword>
<dbReference type="CDD" id="cd14702">
    <property type="entry name" value="bZIP_plant_GBF1"/>
    <property type="match status" value="1"/>
</dbReference>
<dbReference type="InParanoid" id="A0A6P3Z8V5"/>
<dbReference type="GO" id="GO:0005634">
    <property type="term" value="C:nucleus"/>
    <property type="evidence" value="ECO:0007669"/>
    <property type="project" value="UniProtKB-SubCell"/>
</dbReference>
<dbReference type="GO" id="GO:0003677">
    <property type="term" value="F:DNA binding"/>
    <property type="evidence" value="ECO:0007669"/>
    <property type="project" value="UniProtKB-KW"/>
</dbReference>
<keyword evidence="5" id="KW-0539">Nucleus</keyword>
<reference evidence="9" key="2">
    <citation type="submission" date="2025-08" db="UniProtKB">
        <authorList>
            <consortium name="RefSeq"/>
        </authorList>
    </citation>
    <scope>IDENTIFICATION</scope>
    <source>
        <tissue evidence="9">Seedling</tissue>
    </source>
</reference>
<dbReference type="Gene3D" id="1.20.5.170">
    <property type="match status" value="1"/>
</dbReference>
<evidence type="ECO:0000256" key="6">
    <source>
        <dbReference type="SAM" id="MobiDB-lite"/>
    </source>
</evidence>
<evidence type="ECO:0000256" key="1">
    <source>
        <dbReference type="ARBA" id="ARBA00004123"/>
    </source>
</evidence>
<dbReference type="InterPro" id="IPR046347">
    <property type="entry name" value="bZIP_sf"/>
</dbReference>
<feature type="domain" description="BZIP" evidence="7">
    <location>
        <begin position="114"/>
        <end position="163"/>
    </location>
</feature>
<feature type="region of interest" description="Disordered" evidence="6">
    <location>
        <begin position="1"/>
        <end position="28"/>
    </location>
</feature>
<dbReference type="Pfam" id="PF00170">
    <property type="entry name" value="bZIP_1"/>
    <property type="match status" value="1"/>
</dbReference>
<dbReference type="Proteomes" id="UP001652623">
    <property type="component" value="Chromosome 2"/>
</dbReference>
<sequence>MEGNGSQGLNGQSLPIPSQSPRKISLTHPISSPLNMQAVEAVEHHHSQPLLIPVLQNPSDSISFCLSSLFPKSHIHAPIHDFSPNASSISNDTTTPFDERASEEHQRSNSIIMTERRLKRMISNRESARRSRMRRKMQIDDLQTQVNQLQSTNRQLSEKLIQLLECNQQILQENVHLKEKVSSLQIIVSDLLTPLRNVGNVVTSNTASLIKAAENPKPSVSASSMHLLH</sequence>
<dbReference type="GeneID" id="107408598"/>
<evidence type="ECO:0000313" key="8">
    <source>
        <dbReference type="Proteomes" id="UP001652623"/>
    </source>
</evidence>
<dbReference type="GO" id="GO:0003700">
    <property type="term" value="F:DNA-binding transcription factor activity"/>
    <property type="evidence" value="ECO:0007669"/>
    <property type="project" value="InterPro"/>
</dbReference>
<proteinExistence type="predicted"/>
<keyword evidence="4" id="KW-0804">Transcription</keyword>
<evidence type="ECO:0000259" key="7">
    <source>
        <dbReference type="PROSITE" id="PS50217"/>
    </source>
</evidence>
<accession>A0A6P3Z8V5</accession>
<dbReference type="InterPro" id="IPR045314">
    <property type="entry name" value="bZIP_plant_GBF1"/>
</dbReference>
<evidence type="ECO:0000256" key="4">
    <source>
        <dbReference type="ARBA" id="ARBA00023163"/>
    </source>
</evidence>
<feature type="compositionally biased region" description="Polar residues" evidence="6">
    <location>
        <begin position="9"/>
        <end position="28"/>
    </location>
</feature>